<sequence>MGSELEGCTATGLEIRNCHSGPTSTKCPNCGLEFASNLAVVDHLNDQTHSCWNRESTYRLPIPPAFQRGDNNREEVTGQYHPKSGYIFGRGRNILQEMEDHDLDQKRRRAINPSYPFVDQAEWQLAEFLVQRLTQTDINKFLKLDWFKNRPRPSFKSADQLFGWIDALPSGPEWQSTTLEFTNYTTARPIELIWRDGLEVVKDLFANPIFSNHMMYDPHIVTTGSEREYGEFFTANMAFDIQNNLPEGATMVPIILASDKTPITRMSGGLEMHPVFLTIANIQSEVRMKATAHAWRCVAFIPIPKFDVHADFQTLLHARLFHKCMDMIFAKCKVAARVGEYMSDSMGYIRHCFTPLVAYTADLPEAQLIACVSKNASPLTMATQSDFGSAQLFPRRTGDHTLKLIYDLCKRVDPWNVPLFQREAKALLLSGVHQPYWRDWPHADPSHFLPGELLHTCHKYFGDHPLKWCKEVVGEDELDARYKAHHKRVGTRHFGSGVSHINQMTCREHCDIERTIVATVAGAANTTPDFVHAIRFLTEFIYQAQSPVHTDSSIDAMVHSLHMFHTLKQAILDAGARRGKSGMIDNFLIPKMELFHSFAGSIRDLGGLIQYSADVSERLLITHCKFPFERTSRQARNFTLQVVQILNRDETMRRFNLYTLLHSHGTPLVNAIAIEDNIVTETDPTLAWIARVLPGEQNRFHGPRPSLSITDLQSIYSLPNFGAVLMEYINDSSQNTPTTAWTCARDSVRTWNKFRLQLHSTFQSRVVMPSQIVQAFPPSETFPMGNCDAVLVQLPGNDDTYIAQVRCVFQAIARKGQTLPHYLKDSPLLYVQYFQITATPTEDASAGMYRVKRIYHQDGTGRIFRPGSIIPLTAVTCAVELIPMYGSKMDRMINATNAMEICDEYYLNTFSDKEVFNTMHSGLM</sequence>
<dbReference type="GeneID" id="64704584"/>
<evidence type="ECO:0000313" key="2">
    <source>
        <dbReference type="EMBL" id="KAG2092523.1"/>
    </source>
</evidence>
<reference evidence="2" key="1">
    <citation type="journal article" date="2020" name="New Phytol.">
        <title>Comparative genomics reveals dynamic genome evolution in host specialist ectomycorrhizal fungi.</title>
        <authorList>
            <person name="Lofgren L.A."/>
            <person name="Nguyen N.H."/>
            <person name="Vilgalys R."/>
            <person name="Ruytinx J."/>
            <person name="Liao H.L."/>
            <person name="Branco S."/>
            <person name="Kuo A."/>
            <person name="LaButti K."/>
            <person name="Lipzen A."/>
            <person name="Andreopoulos W."/>
            <person name="Pangilinan J."/>
            <person name="Riley R."/>
            <person name="Hundley H."/>
            <person name="Na H."/>
            <person name="Barry K."/>
            <person name="Grigoriev I.V."/>
            <person name="Stajich J.E."/>
            <person name="Kennedy P.G."/>
        </authorList>
    </citation>
    <scope>NUCLEOTIDE SEQUENCE</scope>
    <source>
        <strain evidence="2">FC423</strain>
    </source>
</reference>
<accession>A0A9P7EUY2</accession>
<keyword evidence="3" id="KW-1185">Reference proteome</keyword>
<proteinExistence type="predicted"/>
<comment type="caution">
    <text evidence="2">The sequence shown here is derived from an EMBL/GenBank/DDBJ whole genome shotgun (WGS) entry which is preliminary data.</text>
</comment>
<dbReference type="PROSITE" id="PS00028">
    <property type="entry name" value="ZINC_FINGER_C2H2_1"/>
    <property type="match status" value="1"/>
</dbReference>
<dbReference type="OrthoDB" id="2576233at2759"/>
<name>A0A9P7EUY2_9AGAM</name>
<dbReference type="Pfam" id="PF18759">
    <property type="entry name" value="Plavaka"/>
    <property type="match status" value="1"/>
</dbReference>
<organism evidence="2 3">
    <name type="scientific">Suillus discolor</name>
    <dbReference type="NCBI Taxonomy" id="1912936"/>
    <lineage>
        <taxon>Eukaryota</taxon>
        <taxon>Fungi</taxon>
        <taxon>Dikarya</taxon>
        <taxon>Basidiomycota</taxon>
        <taxon>Agaricomycotina</taxon>
        <taxon>Agaricomycetes</taxon>
        <taxon>Agaricomycetidae</taxon>
        <taxon>Boletales</taxon>
        <taxon>Suillineae</taxon>
        <taxon>Suillaceae</taxon>
        <taxon>Suillus</taxon>
    </lineage>
</organism>
<evidence type="ECO:0000313" key="3">
    <source>
        <dbReference type="Proteomes" id="UP000823399"/>
    </source>
</evidence>
<protein>
    <recommendedName>
        <fullName evidence="1">C2H2-type domain-containing protein</fullName>
    </recommendedName>
</protein>
<dbReference type="Proteomes" id="UP000823399">
    <property type="component" value="Unassembled WGS sequence"/>
</dbReference>
<dbReference type="InterPro" id="IPR013087">
    <property type="entry name" value="Znf_C2H2_type"/>
</dbReference>
<dbReference type="EMBL" id="JABBWM010000090">
    <property type="protein sequence ID" value="KAG2092523.1"/>
    <property type="molecule type" value="Genomic_DNA"/>
</dbReference>
<gene>
    <name evidence="2" type="ORF">F5147DRAFT_779656</name>
</gene>
<dbReference type="AlphaFoldDB" id="A0A9P7EUY2"/>
<dbReference type="RefSeq" id="XP_041286896.1">
    <property type="nucleotide sequence ID" value="XM_041442325.1"/>
</dbReference>
<feature type="domain" description="C2H2-type" evidence="1">
    <location>
        <begin position="27"/>
        <end position="49"/>
    </location>
</feature>
<dbReference type="Pfam" id="PF20722">
    <property type="entry name" value="DUF6830"/>
    <property type="match status" value="1"/>
</dbReference>
<evidence type="ECO:0000259" key="1">
    <source>
        <dbReference type="PROSITE" id="PS00028"/>
    </source>
</evidence>
<dbReference type="InterPro" id="IPR049233">
    <property type="entry name" value="DUF6830"/>
</dbReference>
<dbReference type="InterPro" id="IPR041078">
    <property type="entry name" value="Plavaka"/>
</dbReference>